<name>A0ABV0BXX1_9SPHI</name>
<accession>A0ABV0BXX1</accession>
<protein>
    <submittedName>
        <fullName evidence="3">Alpha/beta hydrolase</fullName>
    </submittedName>
</protein>
<dbReference type="PANTHER" id="PTHR43798">
    <property type="entry name" value="MONOACYLGLYCEROL LIPASE"/>
    <property type="match status" value="1"/>
</dbReference>
<dbReference type="SUPFAM" id="SSF53474">
    <property type="entry name" value="alpha/beta-Hydrolases"/>
    <property type="match status" value="1"/>
</dbReference>
<evidence type="ECO:0000313" key="3">
    <source>
        <dbReference type="EMBL" id="MEN5378354.1"/>
    </source>
</evidence>
<dbReference type="InterPro" id="IPR050266">
    <property type="entry name" value="AB_hydrolase_sf"/>
</dbReference>
<dbReference type="InterPro" id="IPR029058">
    <property type="entry name" value="AB_hydrolase_fold"/>
</dbReference>
<keyword evidence="1 3" id="KW-0378">Hydrolase</keyword>
<gene>
    <name evidence="3" type="ORF">ABE541_13900</name>
</gene>
<evidence type="ECO:0000256" key="1">
    <source>
        <dbReference type="ARBA" id="ARBA00022801"/>
    </source>
</evidence>
<dbReference type="Gene3D" id="3.40.50.1820">
    <property type="entry name" value="alpha/beta hydrolase"/>
    <property type="match status" value="1"/>
</dbReference>
<dbReference type="RefSeq" id="WP_346581524.1">
    <property type="nucleotide sequence ID" value="NZ_JBDJLH010000001.1"/>
</dbReference>
<proteinExistence type="predicted"/>
<dbReference type="GO" id="GO:0016787">
    <property type="term" value="F:hydrolase activity"/>
    <property type="evidence" value="ECO:0007669"/>
    <property type="project" value="UniProtKB-KW"/>
</dbReference>
<keyword evidence="4" id="KW-1185">Reference proteome</keyword>
<dbReference type="EMBL" id="JBDJNQ010000006">
    <property type="protein sequence ID" value="MEN5378354.1"/>
    <property type="molecule type" value="Genomic_DNA"/>
</dbReference>
<evidence type="ECO:0000313" key="4">
    <source>
        <dbReference type="Proteomes" id="UP001409291"/>
    </source>
</evidence>
<comment type="caution">
    <text evidence="3">The sequence shown here is derived from an EMBL/GenBank/DDBJ whole genome shotgun (WGS) entry which is preliminary data.</text>
</comment>
<feature type="domain" description="AB hydrolase-1" evidence="2">
    <location>
        <begin position="23"/>
        <end position="149"/>
    </location>
</feature>
<sequence>MPIIDINNKKVHIQELNKGAKHTVVLIHGMFSNLSVYYFNIAPILAQHFHVVMYDLKSHGMSERVLTGYDLDHMATDLLDLMDHLQLEQVFLVGYSFGGLIALKTAVISPTRIQKLVIMEAPDPQDEKARDIIEEYNKEFLEHYVANFTDTTKVKMGKRQMEKNHRQYEFLFQQTSIKADMVKEKHFLEDIRHAQLSMPSLLLYGADSNCRPTGEWLKEQFNQASLKLIPGDHNIPIQEPTRIAEAIVHFFTNIFIKNYG</sequence>
<dbReference type="Pfam" id="PF00561">
    <property type="entry name" value="Abhydrolase_1"/>
    <property type="match status" value="1"/>
</dbReference>
<dbReference type="PANTHER" id="PTHR43798:SF31">
    <property type="entry name" value="AB HYDROLASE SUPERFAMILY PROTEIN YCLE"/>
    <property type="match status" value="1"/>
</dbReference>
<dbReference type="InterPro" id="IPR000073">
    <property type="entry name" value="AB_hydrolase_1"/>
</dbReference>
<dbReference type="PRINTS" id="PR00111">
    <property type="entry name" value="ABHYDROLASE"/>
</dbReference>
<reference evidence="3 4" key="1">
    <citation type="submission" date="2024-04" db="EMBL/GenBank/DDBJ databases">
        <title>WGS of bacteria from Torrens River.</title>
        <authorList>
            <person name="Wyrsch E.R."/>
            <person name="Drigo B."/>
        </authorList>
    </citation>
    <scope>NUCLEOTIDE SEQUENCE [LARGE SCALE GENOMIC DNA]</scope>
    <source>
        <strain evidence="3 4">TWI391</strain>
    </source>
</reference>
<evidence type="ECO:0000259" key="2">
    <source>
        <dbReference type="Pfam" id="PF00561"/>
    </source>
</evidence>
<organism evidence="3 4">
    <name type="scientific">Sphingobacterium kitahiroshimense</name>
    <dbReference type="NCBI Taxonomy" id="470446"/>
    <lineage>
        <taxon>Bacteria</taxon>
        <taxon>Pseudomonadati</taxon>
        <taxon>Bacteroidota</taxon>
        <taxon>Sphingobacteriia</taxon>
        <taxon>Sphingobacteriales</taxon>
        <taxon>Sphingobacteriaceae</taxon>
        <taxon>Sphingobacterium</taxon>
    </lineage>
</organism>
<dbReference type="Proteomes" id="UP001409291">
    <property type="component" value="Unassembled WGS sequence"/>
</dbReference>